<evidence type="ECO:0000256" key="4">
    <source>
        <dbReference type="ARBA" id="ARBA00023150"/>
    </source>
</evidence>
<reference evidence="9" key="1">
    <citation type="submission" date="2021-08" db="EMBL/GenBank/DDBJ databases">
        <authorList>
            <person name="Stevens D.C."/>
        </authorList>
    </citation>
    <scope>NUCLEOTIDE SEQUENCE</scope>
    <source>
        <strain evidence="9">DSM 53165</strain>
    </source>
</reference>
<keyword evidence="4 7" id="KW-0501">Molybdenum cofactor biosynthesis</keyword>
<dbReference type="InterPro" id="IPR023045">
    <property type="entry name" value="MoaC"/>
</dbReference>
<dbReference type="SUPFAM" id="SSF55040">
    <property type="entry name" value="Molybdenum cofactor biosynthesis protein C, MoaC"/>
    <property type="match status" value="1"/>
</dbReference>
<proteinExistence type="inferred from homology"/>
<feature type="binding site" evidence="7">
    <location>
        <begin position="114"/>
        <end position="115"/>
    </location>
    <ligand>
        <name>substrate</name>
    </ligand>
</feature>
<keyword evidence="5 7" id="KW-0456">Lyase</keyword>
<evidence type="ECO:0000256" key="7">
    <source>
        <dbReference type="HAMAP-Rule" id="MF_01224"/>
    </source>
</evidence>
<dbReference type="EC" id="4.6.1.17" evidence="3 7"/>
<evidence type="ECO:0000256" key="6">
    <source>
        <dbReference type="ARBA" id="ARBA00055087"/>
    </source>
</evidence>
<evidence type="ECO:0000256" key="3">
    <source>
        <dbReference type="ARBA" id="ARBA00012575"/>
    </source>
</evidence>
<feature type="domain" description="Molybdopterin cofactor biosynthesis C (MoaC)" evidence="8">
    <location>
        <begin position="16"/>
        <end position="151"/>
    </location>
</feature>
<gene>
    <name evidence="7 9" type="primary">moaC</name>
    <name evidence="9" type="ORF">K7C98_19850</name>
</gene>
<comment type="catalytic activity">
    <reaction evidence="1 7">
        <text>(8S)-3',8-cyclo-7,8-dihydroguanosine 5'-triphosphate = cyclic pyranopterin phosphate + diphosphate</text>
        <dbReference type="Rhea" id="RHEA:49580"/>
        <dbReference type="ChEBI" id="CHEBI:33019"/>
        <dbReference type="ChEBI" id="CHEBI:59648"/>
        <dbReference type="ChEBI" id="CHEBI:131766"/>
        <dbReference type="EC" id="4.6.1.17"/>
    </reaction>
</comment>
<dbReference type="InterPro" id="IPR002820">
    <property type="entry name" value="Mopterin_CF_biosynth-C_dom"/>
</dbReference>
<evidence type="ECO:0000259" key="8">
    <source>
        <dbReference type="Pfam" id="PF01967"/>
    </source>
</evidence>
<comment type="caution">
    <text evidence="9">The sequence shown here is derived from an EMBL/GenBank/DDBJ whole genome shotgun (WGS) entry which is preliminary data.</text>
</comment>
<sequence>MAEPLTHFDPAGAARMVAVTDKPETARAAVAEARVRMAPATLERIREGQIGKGDVLAVARLAAIAGAKQTPQLVPLCHPVRLTGIDVEFVLEPDLPGVRATVRVTAVDRTGPEMEAMTAATTAALTIYDMCKAIDRAMTIESVVLVEKSGGKSGVWRRGGAA</sequence>
<evidence type="ECO:0000256" key="5">
    <source>
        <dbReference type="ARBA" id="ARBA00023239"/>
    </source>
</evidence>
<evidence type="ECO:0000313" key="10">
    <source>
        <dbReference type="Proteomes" id="UP001139031"/>
    </source>
</evidence>
<evidence type="ECO:0000256" key="2">
    <source>
        <dbReference type="ARBA" id="ARBA00005046"/>
    </source>
</evidence>
<dbReference type="NCBIfam" id="NF006870">
    <property type="entry name" value="PRK09364.1"/>
    <property type="match status" value="1"/>
</dbReference>
<comment type="function">
    <text evidence="6 7">Catalyzes the conversion of (8S)-3',8-cyclo-7,8-dihydroguanosine 5'-triphosphate to cyclic pyranopterin monophosphate (cPMP).</text>
</comment>
<dbReference type="RefSeq" id="WP_224193263.1">
    <property type="nucleotide sequence ID" value="NZ_JAIRAU010000027.1"/>
</dbReference>
<evidence type="ECO:0000256" key="1">
    <source>
        <dbReference type="ARBA" id="ARBA00001637"/>
    </source>
</evidence>
<comment type="pathway">
    <text evidence="2 7">Cofactor biosynthesis; molybdopterin biosynthesis.</text>
</comment>
<protein>
    <recommendedName>
        <fullName evidence="3 7">Cyclic pyranopterin monophosphate synthase</fullName>
        <ecNumber evidence="3 7">4.6.1.17</ecNumber>
    </recommendedName>
    <alternativeName>
        <fullName evidence="7">Molybdenum cofactor biosynthesis protein C</fullName>
    </alternativeName>
</protein>
<dbReference type="NCBIfam" id="TIGR00581">
    <property type="entry name" value="moaC"/>
    <property type="match status" value="1"/>
</dbReference>
<keyword evidence="10" id="KW-1185">Reference proteome</keyword>
<name>A0ABS7TTE6_9BACT</name>
<dbReference type="Proteomes" id="UP001139031">
    <property type="component" value="Unassembled WGS sequence"/>
</dbReference>
<feature type="active site" evidence="7">
    <location>
        <position position="129"/>
    </location>
</feature>
<organism evidence="9 10">
    <name type="scientific">Nannocystis pusilla</name>
    <dbReference type="NCBI Taxonomy" id="889268"/>
    <lineage>
        <taxon>Bacteria</taxon>
        <taxon>Pseudomonadati</taxon>
        <taxon>Myxococcota</taxon>
        <taxon>Polyangia</taxon>
        <taxon>Nannocystales</taxon>
        <taxon>Nannocystaceae</taxon>
        <taxon>Nannocystis</taxon>
    </lineage>
</organism>
<feature type="binding site" evidence="7">
    <location>
        <begin position="76"/>
        <end position="78"/>
    </location>
    <ligand>
        <name>substrate</name>
    </ligand>
</feature>
<dbReference type="Pfam" id="PF01967">
    <property type="entry name" value="MoaC"/>
    <property type="match status" value="1"/>
</dbReference>
<accession>A0ABS7TTE6</accession>
<dbReference type="EMBL" id="JAIRAU010000027">
    <property type="protein sequence ID" value="MBZ5711500.1"/>
    <property type="molecule type" value="Genomic_DNA"/>
</dbReference>
<comment type="similarity">
    <text evidence="7">Belongs to the MoaC family.</text>
</comment>
<dbReference type="HAMAP" id="MF_01224_B">
    <property type="entry name" value="MoaC_B"/>
    <property type="match status" value="1"/>
</dbReference>
<dbReference type="GO" id="GO:0061799">
    <property type="term" value="F:cyclic pyranopterin monophosphate synthase activity"/>
    <property type="evidence" value="ECO:0007669"/>
    <property type="project" value="UniProtKB-EC"/>
</dbReference>
<evidence type="ECO:0000313" key="9">
    <source>
        <dbReference type="EMBL" id="MBZ5711500.1"/>
    </source>
</evidence>
<dbReference type="InterPro" id="IPR036522">
    <property type="entry name" value="MoaC_sf"/>
</dbReference>
<comment type="subunit">
    <text evidence="7">Homohexamer; trimer of dimers.</text>
</comment>
<dbReference type="Gene3D" id="3.30.70.640">
    <property type="entry name" value="Molybdopterin cofactor biosynthesis C (MoaC) domain"/>
    <property type="match status" value="1"/>
</dbReference>
<dbReference type="InterPro" id="IPR047594">
    <property type="entry name" value="MoaC_bact/euk"/>
</dbReference>